<dbReference type="Gene3D" id="3.40.1650.10">
    <property type="entry name" value="RbsD-like domain"/>
    <property type="match status" value="1"/>
</dbReference>
<dbReference type="PANTHER" id="PTHR31690:SF4">
    <property type="entry name" value="FUCOSE MUTAROTASE"/>
    <property type="match status" value="1"/>
</dbReference>
<evidence type="ECO:0000313" key="6">
    <source>
        <dbReference type="Proteomes" id="UP000256304"/>
    </source>
</evidence>
<gene>
    <name evidence="5" type="ORF">A8990_13350</name>
</gene>
<proteinExistence type="predicted"/>
<comment type="caution">
    <text evidence="5">The sequence shown here is derived from an EMBL/GenBank/DDBJ whole genome shotgun (WGS) entry which is preliminary data.</text>
</comment>
<evidence type="ECO:0000256" key="1">
    <source>
        <dbReference type="ARBA" id="ARBA00000223"/>
    </source>
</evidence>
<dbReference type="Pfam" id="PF05025">
    <property type="entry name" value="RbsD_FucU"/>
    <property type="match status" value="1"/>
</dbReference>
<evidence type="ECO:0000256" key="4">
    <source>
        <dbReference type="SAM" id="MobiDB-lite"/>
    </source>
</evidence>
<dbReference type="Proteomes" id="UP000256304">
    <property type="component" value="Unassembled WGS sequence"/>
</dbReference>
<accession>A0A3D9R2Q1</accession>
<dbReference type="PANTHER" id="PTHR31690">
    <property type="entry name" value="FUCOSE MUTAROTASE"/>
    <property type="match status" value="1"/>
</dbReference>
<keyword evidence="6" id="KW-1185">Reference proteome</keyword>
<dbReference type="InterPro" id="IPR007721">
    <property type="entry name" value="RbsD_FucU"/>
</dbReference>
<comment type="catalytic activity">
    <reaction evidence="3">
        <text>alpha-L-fucose = beta-L-fucose</text>
        <dbReference type="Rhea" id="RHEA:25580"/>
        <dbReference type="ChEBI" id="CHEBI:42548"/>
        <dbReference type="ChEBI" id="CHEBI:42589"/>
        <dbReference type="EC" id="5.1.3.29"/>
    </reaction>
</comment>
<dbReference type="GO" id="GO:0006004">
    <property type="term" value="P:fucose metabolic process"/>
    <property type="evidence" value="ECO:0007669"/>
    <property type="project" value="TreeGrafter"/>
</dbReference>
<organism evidence="5 6">
    <name type="scientific">Paenibacillus taihuensis</name>
    <dbReference type="NCBI Taxonomy" id="1156355"/>
    <lineage>
        <taxon>Bacteria</taxon>
        <taxon>Bacillati</taxon>
        <taxon>Bacillota</taxon>
        <taxon>Bacilli</taxon>
        <taxon>Bacillales</taxon>
        <taxon>Paenibacillaceae</taxon>
        <taxon>Paenibacillus</taxon>
    </lineage>
</organism>
<dbReference type="RefSeq" id="WP_116191353.1">
    <property type="nucleotide sequence ID" value="NZ_QTTN01000033.1"/>
</dbReference>
<feature type="region of interest" description="Disordered" evidence="4">
    <location>
        <begin position="78"/>
        <end position="97"/>
    </location>
</feature>
<evidence type="ECO:0000256" key="3">
    <source>
        <dbReference type="ARBA" id="ARBA00036324"/>
    </source>
</evidence>
<sequence length="116" mass="12909">MLIGISKRISPELIKILMEMGHGDELALADGNFPAASHAQRLIRCDGHSLPELLDDILQLFPLDRNAEHSIALMKVDPGDPVEHRRHSGIKQSRMPHSRSCLITTRGKLFKSIAII</sequence>
<keyword evidence="2" id="KW-0413">Isomerase</keyword>
<dbReference type="InterPro" id="IPR050443">
    <property type="entry name" value="RbsD/FucU_mutarotase"/>
</dbReference>
<feature type="compositionally biased region" description="Basic residues" evidence="4">
    <location>
        <begin position="84"/>
        <end position="97"/>
    </location>
</feature>
<dbReference type="EMBL" id="QTTN01000033">
    <property type="protein sequence ID" value="REE69585.1"/>
    <property type="molecule type" value="Genomic_DNA"/>
</dbReference>
<evidence type="ECO:0000256" key="2">
    <source>
        <dbReference type="ARBA" id="ARBA00023235"/>
    </source>
</evidence>
<dbReference type="GO" id="GO:0062193">
    <property type="term" value="F:D-ribose pyranase activity"/>
    <property type="evidence" value="ECO:0007669"/>
    <property type="project" value="UniProtKB-EC"/>
</dbReference>
<dbReference type="AlphaFoldDB" id="A0A3D9R2Q1"/>
<reference evidence="5 6" key="1">
    <citation type="submission" date="2018-08" db="EMBL/GenBank/DDBJ databases">
        <title>Genomic Encyclopedia of Type Strains, Phase III (KMG-III): the genomes of soil and plant-associated and newly described type strains.</title>
        <authorList>
            <person name="Whitman W."/>
        </authorList>
    </citation>
    <scope>NUCLEOTIDE SEQUENCE [LARGE SCALE GENOMIC DNA]</scope>
    <source>
        <strain evidence="5 6">CGMCC 1.10966</strain>
    </source>
</reference>
<name>A0A3D9R2Q1_9BACL</name>
<protein>
    <submittedName>
        <fullName evidence="5">L-fucose mutarotase</fullName>
    </submittedName>
</protein>
<dbReference type="GO" id="GO:0036373">
    <property type="term" value="F:L-fucose mutarotase activity"/>
    <property type="evidence" value="ECO:0007669"/>
    <property type="project" value="UniProtKB-EC"/>
</dbReference>
<dbReference type="InterPro" id="IPR023750">
    <property type="entry name" value="RbsD-like_sf"/>
</dbReference>
<dbReference type="OrthoDB" id="9805009at2"/>
<dbReference type="SUPFAM" id="SSF102546">
    <property type="entry name" value="RbsD-like"/>
    <property type="match status" value="1"/>
</dbReference>
<dbReference type="GO" id="GO:0042806">
    <property type="term" value="F:fucose binding"/>
    <property type="evidence" value="ECO:0007669"/>
    <property type="project" value="TreeGrafter"/>
</dbReference>
<evidence type="ECO:0000313" key="5">
    <source>
        <dbReference type="EMBL" id="REE69585.1"/>
    </source>
</evidence>
<comment type="catalytic activity">
    <reaction evidence="1">
        <text>beta-D-ribopyranose = beta-D-ribofuranose</text>
        <dbReference type="Rhea" id="RHEA:25432"/>
        <dbReference type="ChEBI" id="CHEBI:27476"/>
        <dbReference type="ChEBI" id="CHEBI:47002"/>
        <dbReference type="EC" id="5.4.99.62"/>
    </reaction>
</comment>